<sequence>MLEGFHANAGEVGYVQQQPNRLSQSQSVPKQMSDLNIHLPHANVCLGRGATSTLSPATPFFVSFLSAAQIAEAPLHSPALLLLCDFSDIVASGLRTFFAHINSLAFLSPFHVHITLFWMRITFFTTGT</sequence>
<proteinExistence type="predicted"/>
<dbReference type="EMBL" id="ML213605">
    <property type="protein sequence ID" value="TFK37926.1"/>
    <property type="molecule type" value="Genomic_DNA"/>
</dbReference>
<dbReference type="Proteomes" id="UP000308652">
    <property type="component" value="Unassembled WGS sequence"/>
</dbReference>
<dbReference type="AlphaFoldDB" id="A0A5C3M0R4"/>
<dbReference type="OrthoDB" id="271725at2759"/>
<protein>
    <submittedName>
        <fullName evidence="1">Uncharacterized protein</fullName>
    </submittedName>
</protein>
<name>A0A5C3M0R4_9AGAR</name>
<organism evidence="1 2">
    <name type="scientific">Crucibulum laeve</name>
    <dbReference type="NCBI Taxonomy" id="68775"/>
    <lineage>
        <taxon>Eukaryota</taxon>
        <taxon>Fungi</taxon>
        <taxon>Dikarya</taxon>
        <taxon>Basidiomycota</taxon>
        <taxon>Agaricomycotina</taxon>
        <taxon>Agaricomycetes</taxon>
        <taxon>Agaricomycetidae</taxon>
        <taxon>Agaricales</taxon>
        <taxon>Agaricineae</taxon>
        <taxon>Nidulariaceae</taxon>
        <taxon>Crucibulum</taxon>
    </lineage>
</organism>
<evidence type="ECO:0000313" key="2">
    <source>
        <dbReference type="Proteomes" id="UP000308652"/>
    </source>
</evidence>
<keyword evidence="2" id="KW-1185">Reference proteome</keyword>
<reference evidence="1 2" key="1">
    <citation type="journal article" date="2019" name="Nat. Ecol. Evol.">
        <title>Megaphylogeny resolves global patterns of mushroom evolution.</title>
        <authorList>
            <person name="Varga T."/>
            <person name="Krizsan K."/>
            <person name="Foldi C."/>
            <person name="Dima B."/>
            <person name="Sanchez-Garcia M."/>
            <person name="Sanchez-Ramirez S."/>
            <person name="Szollosi G.J."/>
            <person name="Szarkandi J.G."/>
            <person name="Papp V."/>
            <person name="Albert L."/>
            <person name="Andreopoulos W."/>
            <person name="Angelini C."/>
            <person name="Antonin V."/>
            <person name="Barry K.W."/>
            <person name="Bougher N.L."/>
            <person name="Buchanan P."/>
            <person name="Buyck B."/>
            <person name="Bense V."/>
            <person name="Catcheside P."/>
            <person name="Chovatia M."/>
            <person name="Cooper J."/>
            <person name="Damon W."/>
            <person name="Desjardin D."/>
            <person name="Finy P."/>
            <person name="Geml J."/>
            <person name="Haridas S."/>
            <person name="Hughes K."/>
            <person name="Justo A."/>
            <person name="Karasinski D."/>
            <person name="Kautmanova I."/>
            <person name="Kiss B."/>
            <person name="Kocsube S."/>
            <person name="Kotiranta H."/>
            <person name="LaButti K.M."/>
            <person name="Lechner B.E."/>
            <person name="Liimatainen K."/>
            <person name="Lipzen A."/>
            <person name="Lukacs Z."/>
            <person name="Mihaltcheva S."/>
            <person name="Morgado L.N."/>
            <person name="Niskanen T."/>
            <person name="Noordeloos M.E."/>
            <person name="Ohm R.A."/>
            <person name="Ortiz-Santana B."/>
            <person name="Ovrebo C."/>
            <person name="Racz N."/>
            <person name="Riley R."/>
            <person name="Savchenko A."/>
            <person name="Shiryaev A."/>
            <person name="Soop K."/>
            <person name="Spirin V."/>
            <person name="Szebenyi C."/>
            <person name="Tomsovsky M."/>
            <person name="Tulloss R.E."/>
            <person name="Uehling J."/>
            <person name="Grigoriev I.V."/>
            <person name="Vagvolgyi C."/>
            <person name="Papp T."/>
            <person name="Martin F.M."/>
            <person name="Miettinen O."/>
            <person name="Hibbett D.S."/>
            <person name="Nagy L.G."/>
        </authorList>
    </citation>
    <scope>NUCLEOTIDE SEQUENCE [LARGE SCALE GENOMIC DNA]</scope>
    <source>
        <strain evidence="1 2">CBS 166.37</strain>
    </source>
</reference>
<evidence type="ECO:0000313" key="1">
    <source>
        <dbReference type="EMBL" id="TFK37926.1"/>
    </source>
</evidence>
<gene>
    <name evidence="1" type="ORF">BDQ12DRAFT_130820</name>
</gene>
<accession>A0A5C3M0R4</accession>